<keyword evidence="3" id="KW-1185">Reference proteome</keyword>
<evidence type="ECO:0000259" key="1">
    <source>
        <dbReference type="Pfam" id="PF26115"/>
    </source>
</evidence>
<dbReference type="Pfam" id="PF26115">
    <property type="entry name" value="PDDEXK_GAPS4"/>
    <property type="match status" value="1"/>
</dbReference>
<comment type="caution">
    <text evidence="2">The sequence shown here is derived from an EMBL/GenBank/DDBJ whole genome shotgun (WGS) entry which is preliminary data.</text>
</comment>
<protein>
    <recommendedName>
        <fullName evidence="1">GAPS4 PD-(D/E)XK nuclease domain-containing protein</fullName>
    </recommendedName>
</protein>
<organism evidence="2 3">
    <name type="scientific">Ancylomarina salipaludis</name>
    <dbReference type="NCBI Taxonomy" id="2501299"/>
    <lineage>
        <taxon>Bacteria</taxon>
        <taxon>Pseudomonadati</taxon>
        <taxon>Bacteroidota</taxon>
        <taxon>Bacteroidia</taxon>
        <taxon>Marinilabiliales</taxon>
        <taxon>Marinifilaceae</taxon>
        <taxon>Ancylomarina</taxon>
    </lineage>
</organism>
<dbReference type="InterPro" id="IPR058873">
    <property type="entry name" value="PDDEXK_GAPS4"/>
</dbReference>
<accession>A0A4Q1JJX7</accession>
<dbReference type="EMBL" id="SAXA01000010">
    <property type="protein sequence ID" value="RXQ92146.1"/>
    <property type="molecule type" value="Genomic_DNA"/>
</dbReference>
<dbReference type="RefSeq" id="WP_129254801.1">
    <property type="nucleotide sequence ID" value="NZ_SAXA01000010.1"/>
</dbReference>
<dbReference type="Proteomes" id="UP000289703">
    <property type="component" value="Unassembled WGS sequence"/>
</dbReference>
<dbReference type="OrthoDB" id="2680225at2"/>
<evidence type="ECO:0000313" key="2">
    <source>
        <dbReference type="EMBL" id="RXQ92146.1"/>
    </source>
</evidence>
<reference evidence="2 3" key="1">
    <citation type="submission" date="2019-01" db="EMBL/GenBank/DDBJ databases">
        <title>Ancylomarina salipaludis sp. nov., isolated from a salt marsh.</title>
        <authorList>
            <person name="Yoon J.-H."/>
        </authorList>
    </citation>
    <scope>NUCLEOTIDE SEQUENCE [LARGE SCALE GENOMIC DNA]</scope>
    <source>
        <strain evidence="2 3">SHSM-M15</strain>
    </source>
</reference>
<gene>
    <name evidence="2" type="ORF">EO244_11385</name>
</gene>
<dbReference type="AlphaFoldDB" id="A0A4Q1JJX7"/>
<evidence type="ECO:0000313" key="3">
    <source>
        <dbReference type="Proteomes" id="UP000289703"/>
    </source>
</evidence>
<sequence>MGEYSKRIGEVGEAVVTEFLSLVGWDNPMQNDDIASIDTEFRKRTNGIDGYYHYINPMVSNTIENVLYSVKYSKDPYPLSKITTQFKERYYELAKAIESFKKSTLKQQTIEMYEEIENHFDRGILFWLNNSNQGENDLISRLSRVEVNSGVEHDGIILVDNKRVEFIYDSICFTLLKYRDYDIEFLYFSNGLNNDERNARNGKIMPVQYINSSVIPIRVNRGSETTVLLFTIDYFSKEDLMKYMGIAKNIGCNCQGATLICFPDYIETEHLPTVNVVKRIFNDDSFTANLTIANYNNPLLK</sequence>
<proteinExistence type="predicted"/>
<feature type="domain" description="GAPS4 PD-(D/E)XK nuclease" evidence="1">
    <location>
        <begin position="1"/>
        <end position="163"/>
    </location>
</feature>
<name>A0A4Q1JJX7_9BACT</name>